<dbReference type="STRING" id="279238.Saro_1754"/>
<keyword evidence="3" id="KW-1185">Reference proteome</keyword>
<feature type="repeat" description="TPR" evidence="1">
    <location>
        <begin position="49"/>
        <end position="82"/>
    </location>
</feature>
<dbReference type="PROSITE" id="PS50005">
    <property type="entry name" value="TPR"/>
    <property type="match status" value="2"/>
</dbReference>
<accession>Q2G7H9</accession>
<proteinExistence type="predicted"/>
<evidence type="ECO:0000313" key="3">
    <source>
        <dbReference type="Proteomes" id="UP000009134"/>
    </source>
</evidence>
<dbReference type="SUPFAM" id="SSF48452">
    <property type="entry name" value="TPR-like"/>
    <property type="match status" value="1"/>
</dbReference>
<evidence type="ECO:0000313" key="2">
    <source>
        <dbReference type="EMBL" id="ABD26194.1"/>
    </source>
</evidence>
<dbReference type="SMART" id="SM00028">
    <property type="entry name" value="TPR"/>
    <property type="match status" value="2"/>
</dbReference>
<dbReference type="Proteomes" id="UP000009134">
    <property type="component" value="Chromosome"/>
</dbReference>
<dbReference type="KEGG" id="nar:Saro_1754"/>
<sequence length="184" mass="18994">MHAGTFSDGLRLKELLMRFAPVALALSLIVGVTGSMGSARSSAPLDPRAEVLLKEGRALLGKGDVAAATDSFEAALAIEPGNVGTLVALADAARRDGLQGKAIHYYREALEREPNNVAAISGEGGAMVEKGAVEKARKNLTRLEGLCGKSCPETTELSAAIARGPTPKVMSAEAVTAEPKVEAN</sequence>
<feature type="repeat" description="TPR" evidence="1">
    <location>
        <begin position="83"/>
        <end position="116"/>
    </location>
</feature>
<dbReference type="HOGENOM" id="CLU_118125_0_0_5"/>
<gene>
    <name evidence="2" type="ordered locus">Saro_1754</name>
</gene>
<reference evidence="3" key="1">
    <citation type="submission" date="2006-01" db="EMBL/GenBank/DDBJ databases">
        <title>Complete sequence of Novosphingobium aromaticivorans DSM 12444.</title>
        <authorList>
            <consortium name="US DOE Joint Genome Institute"/>
            <person name="Copeland A."/>
            <person name="Lucas S."/>
            <person name="Lapidus A."/>
            <person name="Barry K."/>
            <person name="Detter J.C."/>
            <person name="Glavina T."/>
            <person name="Hammon N."/>
            <person name="Israni S."/>
            <person name="Pitluck S."/>
            <person name="Chain P."/>
            <person name="Malfatti S."/>
            <person name="Shin M."/>
            <person name="Vergez L."/>
            <person name="Schmutz J."/>
            <person name="Larimer F."/>
            <person name="Land M."/>
            <person name="Kyrpides N."/>
            <person name="Ivanova N."/>
            <person name="Fredrickson J."/>
            <person name="Balkwill D."/>
            <person name="Romine M.F."/>
            <person name="Richardson P."/>
        </authorList>
    </citation>
    <scope>NUCLEOTIDE SEQUENCE [LARGE SCALE GENOMIC DNA]</scope>
    <source>
        <strain evidence="3">ATCC 700278 / DSM 12444 / CCUG 56034 / CIP 105152 / NBRC 16084 / F199</strain>
    </source>
</reference>
<protein>
    <submittedName>
        <fullName evidence="2">TPR repeat protein</fullName>
    </submittedName>
</protein>
<organism evidence="2 3">
    <name type="scientific">Novosphingobium aromaticivorans (strain ATCC 700278 / DSM 12444 / CCUG 56034 / CIP 105152 / NBRC 16084 / F199)</name>
    <dbReference type="NCBI Taxonomy" id="279238"/>
    <lineage>
        <taxon>Bacteria</taxon>
        <taxon>Pseudomonadati</taxon>
        <taxon>Pseudomonadota</taxon>
        <taxon>Alphaproteobacteria</taxon>
        <taxon>Sphingomonadales</taxon>
        <taxon>Sphingomonadaceae</taxon>
        <taxon>Novosphingobium</taxon>
    </lineage>
</organism>
<keyword evidence="1" id="KW-0802">TPR repeat</keyword>
<dbReference type="InterPro" id="IPR011990">
    <property type="entry name" value="TPR-like_helical_dom_sf"/>
</dbReference>
<dbReference type="eggNOG" id="COG3063">
    <property type="taxonomic scope" value="Bacteria"/>
</dbReference>
<dbReference type="InterPro" id="IPR019734">
    <property type="entry name" value="TPR_rpt"/>
</dbReference>
<name>Q2G7H9_NOVAD</name>
<dbReference type="Gene3D" id="1.25.40.10">
    <property type="entry name" value="Tetratricopeptide repeat domain"/>
    <property type="match status" value="1"/>
</dbReference>
<dbReference type="AlphaFoldDB" id="Q2G7H9"/>
<dbReference type="Pfam" id="PF13432">
    <property type="entry name" value="TPR_16"/>
    <property type="match status" value="1"/>
</dbReference>
<evidence type="ECO:0000256" key="1">
    <source>
        <dbReference type="PROSITE-ProRule" id="PRU00339"/>
    </source>
</evidence>
<dbReference type="EMBL" id="CP000248">
    <property type="protein sequence ID" value="ABD26194.1"/>
    <property type="molecule type" value="Genomic_DNA"/>
</dbReference>